<feature type="compositionally biased region" description="Basic and acidic residues" evidence="3">
    <location>
        <begin position="411"/>
        <end position="424"/>
    </location>
</feature>
<evidence type="ECO:0000259" key="5">
    <source>
        <dbReference type="Pfam" id="PF21000"/>
    </source>
</evidence>
<dbReference type="SMART" id="SM01161">
    <property type="entry name" value="DUF1767"/>
    <property type="match status" value="1"/>
</dbReference>
<dbReference type="PANTHER" id="PTHR14790">
    <property type="entry name" value="RECQ-MEDIATED GENOME INSTABILITY PROTEIN 1 RMI1"/>
    <property type="match status" value="1"/>
</dbReference>
<dbReference type="PANTHER" id="PTHR14790:SF15">
    <property type="entry name" value="RECQ-MEDIATED GENOME INSTABILITY PROTEIN 1"/>
    <property type="match status" value="1"/>
</dbReference>
<dbReference type="STRING" id="686832.A0A0C3BTE7"/>
<accession>A0A0C3BTE7</accession>
<evidence type="ECO:0000256" key="1">
    <source>
        <dbReference type="ARBA" id="ARBA00006395"/>
    </source>
</evidence>
<dbReference type="HOGENOM" id="CLU_028605_0_0_1"/>
<feature type="region of interest" description="Disordered" evidence="3">
    <location>
        <begin position="220"/>
        <end position="351"/>
    </location>
</feature>
<gene>
    <name evidence="6" type="ORF">M413DRAFT_188183</name>
</gene>
<feature type="region of interest" description="Disordered" evidence="3">
    <location>
        <begin position="472"/>
        <end position="498"/>
    </location>
</feature>
<feature type="region of interest" description="Disordered" evidence="3">
    <location>
        <begin position="377"/>
        <end position="450"/>
    </location>
</feature>
<dbReference type="Gene3D" id="2.40.50.770">
    <property type="entry name" value="RecQ-mediated genome instability protein Rmi1, C-terminal domain"/>
    <property type="match status" value="1"/>
</dbReference>
<keyword evidence="7" id="KW-1185">Reference proteome</keyword>
<reference evidence="7" key="2">
    <citation type="submission" date="2015-01" db="EMBL/GenBank/DDBJ databases">
        <title>Evolutionary Origins and Diversification of the Mycorrhizal Mutualists.</title>
        <authorList>
            <consortium name="DOE Joint Genome Institute"/>
            <consortium name="Mycorrhizal Genomics Consortium"/>
            <person name="Kohler A."/>
            <person name="Kuo A."/>
            <person name="Nagy L.G."/>
            <person name="Floudas D."/>
            <person name="Copeland A."/>
            <person name="Barry K.W."/>
            <person name="Cichocki N."/>
            <person name="Veneault-Fourrey C."/>
            <person name="LaButti K."/>
            <person name="Lindquist E.A."/>
            <person name="Lipzen A."/>
            <person name="Lundell T."/>
            <person name="Morin E."/>
            <person name="Murat C."/>
            <person name="Riley R."/>
            <person name="Ohm R."/>
            <person name="Sun H."/>
            <person name="Tunlid A."/>
            <person name="Henrissat B."/>
            <person name="Grigoriev I.V."/>
            <person name="Hibbett D.S."/>
            <person name="Martin F."/>
        </authorList>
    </citation>
    <scope>NUCLEOTIDE SEQUENCE [LARGE SCALE GENOMIC DNA]</scope>
    <source>
        <strain evidence="7">h7</strain>
    </source>
</reference>
<evidence type="ECO:0000256" key="2">
    <source>
        <dbReference type="ARBA" id="ARBA00018987"/>
    </source>
</evidence>
<dbReference type="InterPro" id="IPR013894">
    <property type="entry name" value="RMI1_OB"/>
</dbReference>
<dbReference type="InterPro" id="IPR049363">
    <property type="entry name" value="RMI1_N"/>
</dbReference>
<feature type="compositionally biased region" description="Acidic residues" evidence="3">
    <location>
        <begin position="120"/>
        <end position="132"/>
    </location>
</feature>
<evidence type="ECO:0000313" key="7">
    <source>
        <dbReference type="Proteomes" id="UP000053424"/>
    </source>
</evidence>
<comment type="similarity">
    <text evidence="1">Belongs to the RMI1 family.</text>
</comment>
<feature type="compositionally biased region" description="Basic and acidic residues" evidence="3">
    <location>
        <begin position="313"/>
        <end position="324"/>
    </location>
</feature>
<dbReference type="AlphaFoldDB" id="A0A0C3BTE7"/>
<dbReference type="OrthoDB" id="341511at2759"/>
<dbReference type="Proteomes" id="UP000053424">
    <property type="component" value="Unassembled WGS sequence"/>
</dbReference>
<dbReference type="GO" id="GO:0000724">
    <property type="term" value="P:double-strand break repair via homologous recombination"/>
    <property type="evidence" value="ECO:0007669"/>
    <property type="project" value="TreeGrafter"/>
</dbReference>
<dbReference type="GO" id="GO:0031422">
    <property type="term" value="C:RecQ family helicase-topoisomerase III complex"/>
    <property type="evidence" value="ECO:0007669"/>
    <property type="project" value="TreeGrafter"/>
</dbReference>
<feature type="domain" description="RMI1 N-terminal" evidence="5">
    <location>
        <begin position="18"/>
        <end position="62"/>
    </location>
</feature>
<evidence type="ECO:0000313" key="6">
    <source>
        <dbReference type="EMBL" id="KIM39945.1"/>
    </source>
</evidence>
<dbReference type="GO" id="GO:0000712">
    <property type="term" value="P:resolution of meiotic recombination intermediates"/>
    <property type="evidence" value="ECO:0007669"/>
    <property type="project" value="TreeGrafter"/>
</dbReference>
<sequence>MAPPPEIVQYLGQKYRKPQIDPVWLNECSDWLMSEGNCSVANIPEFKEKVEEQLLKSDLSDSMLHRTGLDPHISQFTGILQGAPILVQILAITEIGTSASHLEQVRVAREERMRSGEGNVEGEEDGDVEIEGEGPMPKYPRGQLQFRLSDGLTTFEATEYRHLFGIVLGNTPLGYKMQLNRTRFRNGMAFLEPTTVTLLGGESEEPEQRQLHEFQQSLRSRRGLPLLPEPTPQDVADQPPEIQPPPPPALARSPLRDISPPPVPAFPGREDDVNLEPRRRIPNRSVLRAIPDPSSSGERKIVPLPTRHSRMSSGDHEDVRRPTFAERATLVHAGASQGNSATSSSGSGHTLRSSAFEVNKVVEHLDFNMRLTGRQLSRMLPSPSPEPPANNQPSRLEPSPFDFDFLDEADENRRPPPKNNDKGKGPMQVDHPTKNRVHPGGYSSDEYGFMDDETDFADADFLGDLDRVEKAALEASSSSVPVPRSSSISGSSRGVSSSLASSYVMVDKGKGTTKPTGESAMQASDVIEIDDSDEEMLEADDKENQPVPTRHVRRRTEDTIAAPVFTQPPRSQRTSQKSKRPVVLATNPEDIIDLSD</sequence>
<dbReference type="GO" id="GO:0016604">
    <property type="term" value="C:nuclear body"/>
    <property type="evidence" value="ECO:0007669"/>
    <property type="project" value="TreeGrafter"/>
</dbReference>
<feature type="region of interest" description="Disordered" evidence="3">
    <location>
        <begin position="113"/>
        <end position="140"/>
    </location>
</feature>
<reference evidence="6 7" key="1">
    <citation type="submission" date="2014-04" db="EMBL/GenBank/DDBJ databases">
        <authorList>
            <consortium name="DOE Joint Genome Institute"/>
            <person name="Kuo A."/>
            <person name="Gay G."/>
            <person name="Dore J."/>
            <person name="Kohler A."/>
            <person name="Nagy L.G."/>
            <person name="Floudas D."/>
            <person name="Copeland A."/>
            <person name="Barry K.W."/>
            <person name="Cichocki N."/>
            <person name="Veneault-Fourrey C."/>
            <person name="LaButti K."/>
            <person name="Lindquist E.A."/>
            <person name="Lipzen A."/>
            <person name="Lundell T."/>
            <person name="Morin E."/>
            <person name="Murat C."/>
            <person name="Sun H."/>
            <person name="Tunlid A."/>
            <person name="Henrissat B."/>
            <person name="Grigoriev I.V."/>
            <person name="Hibbett D.S."/>
            <person name="Martin F."/>
            <person name="Nordberg H.P."/>
            <person name="Cantor M.N."/>
            <person name="Hua S.X."/>
        </authorList>
    </citation>
    <scope>NUCLEOTIDE SEQUENCE [LARGE SCALE GENOMIC DNA]</scope>
    <source>
        <strain evidence="7">h7</strain>
    </source>
</reference>
<proteinExistence type="inferred from homology"/>
<evidence type="ECO:0000259" key="4">
    <source>
        <dbReference type="Pfam" id="PF08585"/>
    </source>
</evidence>
<dbReference type="Pfam" id="PF08585">
    <property type="entry name" value="RMI1_N_C"/>
    <property type="match status" value="1"/>
</dbReference>
<dbReference type="EMBL" id="KN831784">
    <property type="protein sequence ID" value="KIM39945.1"/>
    <property type="molecule type" value="Genomic_DNA"/>
</dbReference>
<name>A0A0C3BTE7_HEBCY</name>
<feature type="compositionally biased region" description="Low complexity" evidence="3">
    <location>
        <begin position="475"/>
        <end position="498"/>
    </location>
</feature>
<dbReference type="InterPro" id="IPR042470">
    <property type="entry name" value="RMI1_N_C_sf"/>
</dbReference>
<evidence type="ECO:0000256" key="3">
    <source>
        <dbReference type="SAM" id="MobiDB-lite"/>
    </source>
</evidence>
<feature type="domain" description="RecQ mediated genome instability protein 1 OB-fold" evidence="4">
    <location>
        <begin position="80"/>
        <end position="211"/>
    </location>
</feature>
<protein>
    <recommendedName>
        <fullName evidence="2">RecQ-mediated genome instability protein 1</fullName>
    </recommendedName>
</protein>
<dbReference type="Pfam" id="PF21000">
    <property type="entry name" value="RMI1_N_N"/>
    <property type="match status" value="1"/>
</dbReference>
<feature type="region of interest" description="Disordered" evidence="3">
    <location>
        <begin position="535"/>
        <end position="596"/>
    </location>
</feature>
<feature type="compositionally biased region" description="Basic and acidic residues" evidence="3">
    <location>
        <begin position="268"/>
        <end position="279"/>
    </location>
</feature>
<organism evidence="6 7">
    <name type="scientific">Hebeloma cylindrosporum</name>
    <dbReference type="NCBI Taxonomy" id="76867"/>
    <lineage>
        <taxon>Eukaryota</taxon>
        <taxon>Fungi</taxon>
        <taxon>Dikarya</taxon>
        <taxon>Basidiomycota</taxon>
        <taxon>Agaricomycotina</taxon>
        <taxon>Agaricomycetes</taxon>
        <taxon>Agaricomycetidae</taxon>
        <taxon>Agaricales</taxon>
        <taxon>Agaricineae</taxon>
        <taxon>Hymenogastraceae</taxon>
        <taxon>Hebeloma</taxon>
    </lineage>
</organism>
<feature type="compositionally biased region" description="Low complexity" evidence="3">
    <location>
        <begin position="333"/>
        <end position="351"/>
    </location>
</feature>